<name>A0A0C2FJQ4_9BILA</name>
<dbReference type="PANTHER" id="PTHR11699">
    <property type="entry name" value="ALDEHYDE DEHYDROGENASE-RELATED"/>
    <property type="match status" value="1"/>
</dbReference>
<feature type="domain" description="Aldehyde dehydrogenase" evidence="1">
    <location>
        <begin position="10"/>
        <end position="99"/>
    </location>
</feature>
<dbReference type="Pfam" id="PF00171">
    <property type="entry name" value="Aldedh"/>
    <property type="match status" value="1"/>
</dbReference>
<evidence type="ECO:0000313" key="3">
    <source>
        <dbReference type="Proteomes" id="UP000054047"/>
    </source>
</evidence>
<dbReference type="GO" id="GO:0016620">
    <property type="term" value="F:oxidoreductase activity, acting on the aldehyde or oxo group of donors, NAD or NADP as acceptor"/>
    <property type="evidence" value="ECO:0007669"/>
    <property type="project" value="InterPro"/>
</dbReference>
<dbReference type="SUPFAM" id="SSF53720">
    <property type="entry name" value="ALDH-like"/>
    <property type="match status" value="1"/>
</dbReference>
<dbReference type="InterPro" id="IPR016161">
    <property type="entry name" value="Ald_DH/histidinol_DH"/>
</dbReference>
<accession>A0A0C2FJQ4</accession>
<keyword evidence="3" id="KW-1185">Reference proteome</keyword>
<proteinExistence type="predicted"/>
<reference evidence="2 3" key="1">
    <citation type="submission" date="2013-12" db="EMBL/GenBank/DDBJ databases">
        <title>Draft genome of the parsitic nematode Ancylostoma duodenale.</title>
        <authorList>
            <person name="Mitreva M."/>
        </authorList>
    </citation>
    <scope>NUCLEOTIDE SEQUENCE [LARGE SCALE GENOMIC DNA]</scope>
    <source>
        <strain evidence="2 3">Zhejiang</strain>
    </source>
</reference>
<dbReference type="InterPro" id="IPR015590">
    <property type="entry name" value="Aldehyde_DH_dom"/>
</dbReference>
<sequence>LAFSSFECFIITGGKKWGDRGHYVLPTVLAEVDESTTLAREEVIGPIMKVIRFETMEDLLQKTSVKHNFLPTAIMTRDADKVNHIAKKLRHGAIWNKWCNVRNGSNTIHKLDTFNTRNSIKI</sequence>
<protein>
    <recommendedName>
        <fullName evidence="1">Aldehyde dehydrogenase domain-containing protein</fullName>
    </recommendedName>
</protein>
<organism evidence="2 3">
    <name type="scientific">Ancylostoma duodenale</name>
    <dbReference type="NCBI Taxonomy" id="51022"/>
    <lineage>
        <taxon>Eukaryota</taxon>
        <taxon>Metazoa</taxon>
        <taxon>Ecdysozoa</taxon>
        <taxon>Nematoda</taxon>
        <taxon>Chromadorea</taxon>
        <taxon>Rhabditida</taxon>
        <taxon>Rhabditina</taxon>
        <taxon>Rhabditomorpha</taxon>
        <taxon>Strongyloidea</taxon>
        <taxon>Ancylostomatidae</taxon>
        <taxon>Ancylostomatinae</taxon>
        <taxon>Ancylostoma</taxon>
    </lineage>
</organism>
<dbReference type="Proteomes" id="UP000054047">
    <property type="component" value="Unassembled WGS sequence"/>
</dbReference>
<evidence type="ECO:0000259" key="1">
    <source>
        <dbReference type="Pfam" id="PF00171"/>
    </source>
</evidence>
<dbReference type="EMBL" id="KN773877">
    <property type="protein sequence ID" value="KIH45121.1"/>
    <property type="molecule type" value="Genomic_DNA"/>
</dbReference>
<feature type="non-terminal residue" evidence="2">
    <location>
        <position position="1"/>
    </location>
</feature>
<gene>
    <name evidence="2" type="ORF">ANCDUO_24843</name>
</gene>
<dbReference type="Gene3D" id="3.40.309.10">
    <property type="entry name" value="Aldehyde Dehydrogenase, Chain A, domain 2"/>
    <property type="match status" value="1"/>
</dbReference>
<dbReference type="AlphaFoldDB" id="A0A0C2FJQ4"/>
<dbReference type="OrthoDB" id="5822271at2759"/>
<evidence type="ECO:0000313" key="2">
    <source>
        <dbReference type="EMBL" id="KIH45121.1"/>
    </source>
</evidence>
<dbReference type="InterPro" id="IPR016163">
    <property type="entry name" value="Ald_DH_C"/>
</dbReference>